<dbReference type="Gene3D" id="1.10.357.10">
    <property type="entry name" value="Tetracycline Repressor, domain 2"/>
    <property type="match status" value="1"/>
</dbReference>
<evidence type="ECO:0000313" key="8">
    <source>
        <dbReference type="Proteomes" id="UP001595528"/>
    </source>
</evidence>
<protein>
    <submittedName>
        <fullName evidence="7">TetR/AcrR family transcriptional regulator</fullName>
    </submittedName>
</protein>
<dbReference type="InterPro" id="IPR036271">
    <property type="entry name" value="Tet_transcr_reg_TetR-rel_C_sf"/>
</dbReference>
<dbReference type="PANTHER" id="PTHR47506:SF7">
    <property type="entry name" value="TRANSCRIPTIONAL REGULATORY PROTEIN"/>
    <property type="match status" value="1"/>
</dbReference>
<reference evidence="8" key="1">
    <citation type="journal article" date="2019" name="Int. J. Syst. Evol. Microbiol.">
        <title>The Global Catalogue of Microorganisms (GCM) 10K type strain sequencing project: providing services to taxonomists for standard genome sequencing and annotation.</title>
        <authorList>
            <consortium name="The Broad Institute Genomics Platform"/>
            <consortium name="The Broad Institute Genome Sequencing Center for Infectious Disease"/>
            <person name="Wu L."/>
            <person name="Ma J."/>
        </authorList>
    </citation>
    <scope>NUCLEOTIDE SEQUENCE [LARGE SCALE GENOMIC DNA]</scope>
    <source>
        <strain evidence="8">KCTC 42964</strain>
    </source>
</reference>
<evidence type="ECO:0000256" key="3">
    <source>
        <dbReference type="ARBA" id="ARBA00023163"/>
    </source>
</evidence>
<dbReference type="EMBL" id="JBHRTR010000054">
    <property type="protein sequence ID" value="MFC3231108.1"/>
    <property type="molecule type" value="Genomic_DNA"/>
</dbReference>
<keyword evidence="1" id="KW-0805">Transcription regulation</keyword>
<keyword evidence="8" id="KW-1185">Reference proteome</keyword>
<dbReference type="PROSITE" id="PS50977">
    <property type="entry name" value="HTH_TETR_2"/>
    <property type="match status" value="1"/>
</dbReference>
<evidence type="ECO:0000259" key="6">
    <source>
        <dbReference type="PROSITE" id="PS50977"/>
    </source>
</evidence>
<keyword evidence="3" id="KW-0804">Transcription</keyword>
<sequence length="215" mass="22931">MPEPRTRRERLKAESLQRILDAGAARLRTEGLDGAGIGPVMQDAGLTHGAFYSHFGSKEELAVAAFQHAFAENRARWIGKGADRSWPARLARLARRYLTRGHRDDRAASCAFSALAADAARAPAPFRAAYADELRRSLNAICDRPLDAPGLDARSDEAIAVLALCVGGLSLARAVPDEAFSARILAACRDGAGRLGGTGPAATQEEEAKQGRNMP</sequence>
<dbReference type="InterPro" id="IPR001647">
    <property type="entry name" value="HTH_TetR"/>
</dbReference>
<organism evidence="7 8">
    <name type="scientific">Marinibaculum pumilum</name>
    <dbReference type="NCBI Taxonomy" id="1766165"/>
    <lineage>
        <taxon>Bacteria</taxon>
        <taxon>Pseudomonadati</taxon>
        <taxon>Pseudomonadota</taxon>
        <taxon>Alphaproteobacteria</taxon>
        <taxon>Rhodospirillales</taxon>
        <taxon>Rhodospirillaceae</taxon>
        <taxon>Marinibaculum</taxon>
    </lineage>
</organism>
<dbReference type="Pfam" id="PF00440">
    <property type="entry name" value="TetR_N"/>
    <property type="match status" value="1"/>
</dbReference>
<keyword evidence="2 4" id="KW-0238">DNA-binding</keyword>
<dbReference type="PRINTS" id="PR00455">
    <property type="entry name" value="HTHTETR"/>
</dbReference>
<dbReference type="Gene3D" id="1.10.10.60">
    <property type="entry name" value="Homeodomain-like"/>
    <property type="match status" value="1"/>
</dbReference>
<name>A0ABV7L8V5_9PROT</name>
<feature type="region of interest" description="Disordered" evidence="5">
    <location>
        <begin position="196"/>
        <end position="215"/>
    </location>
</feature>
<feature type="domain" description="HTH tetR-type" evidence="6">
    <location>
        <begin position="13"/>
        <end position="73"/>
    </location>
</feature>
<evidence type="ECO:0000256" key="2">
    <source>
        <dbReference type="ARBA" id="ARBA00023125"/>
    </source>
</evidence>
<gene>
    <name evidence="7" type="ORF">ACFOGJ_27925</name>
</gene>
<accession>A0ABV7L8V5</accession>
<dbReference type="RefSeq" id="WP_379906575.1">
    <property type="nucleotide sequence ID" value="NZ_JBHRTR010000054.1"/>
</dbReference>
<evidence type="ECO:0000256" key="5">
    <source>
        <dbReference type="SAM" id="MobiDB-lite"/>
    </source>
</evidence>
<dbReference type="SUPFAM" id="SSF46689">
    <property type="entry name" value="Homeodomain-like"/>
    <property type="match status" value="1"/>
</dbReference>
<dbReference type="SUPFAM" id="SSF48498">
    <property type="entry name" value="Tetracyclin repressor-like, C-terminal domain"/>
    <property type="match status" value="1"/>
</dbReference>
<feature type="DNA-binding region" description="H-T-H motif" evidence="4">
    <location>
        <begin position="36"/>
        <end position="55"/>
    </location>
</feature>
<dbReference type="Proteomes" id="UP001595528">
    <property type="component" value="Unassembled WGS sequence"/>
</dbReference>
<dbReference type="InterPro" id="IPR009057">
    <property type="entry name" value="Homeodomain-like_sf"/>
</dbReference>
<evidence type="ECO:0000313" key="7">
    <source>
        <dbReference type="EMBL" id="MFC3231108.1"/>
    </source>
</evidence>
<evidence type="ECO:0000256" key="1">
    <source>
        <dbReference type="ARBA" id="ARBA00023015"/>
    </source>
</evidence>
<dbReference type="PANTHER" id="PTHR47506">
    <property type="entry name" value="TRANSCRIPTIONAL REGULATORY PROTEIN"/>
    <property type="match status" value="1"/>
</dbReference>
<evidence type="ECO:0000256" key="4">
    <source>
        <dbReference type="PROSITE-ProRule" id="PRU00335"/>
    </source>
</evidence>
<comment type="caution">
    <text evidence="7">The sequence shown here is derived from an EMBL/GenBank/DDBJ whole genome shotgun (WGS) entry which is preliminary data.</text>
</comment>
<proteinExistence type="predicted"/>
<feature type="compositionally biased region" description="Basic and acidic residues" evidence="5">
    <location>
        <begin position="206"/>
        <end position="215"/>
    </location>
</feature>